<protein>
    <recommendedName>
        <fullName evidence="7">U3 small nucleolar ribonucleoprotein protein MPP10</fullName>
    </recommendedName>
</protein>
<comment type="similarity">
    <text evidence="6 7">Belongs to the MPP10 family.</text>
</comment>
<keyword evidence="3 7" id="KW-0698">rRNA processing</keyword>
<evidence type="ECO:0000256" key="2">
    <source>
        <dbReference type="ARBA" id="ARBA00022517"/>
    </source>
</evidence>
<keyword evidence="4 7" id="KW-0539">Nucleus</keyword>
<feature type="compositionally biased region" description="Acidic residues" evidence="8">
    <location>
        <begin position="222"/>
        <end position="237"/>
    </location>
</feature>
<keyword evidence="5 7" id="KW-0687">Ribonucleoprotein</keyword>
<accession>A0A420J4S9</accession>
<comment type="function">
    <text evidence="7">Involved in nucleolar processing of pre-18S ribosomal RNA.</text>
</comment>
<evidence type="ECO:0000256" key="4">
    <source>
        <dbReference type="ARBA" id="ARBA00023242"/>
    </source>
</evidence>
<dbReference type="GO" id="GO:0005732">
    <property type="term" value="C:sno(s)RNA-containing ribonucleoprotein complex"/>
    <property type="evidence" value="ECO:0007669"/>
    <property type="project" value="UniProtKB-UniRule"/>
</dbReference>
<name>A0A420J4S9_9PEZI</name>
<feature type="compositionally biased region" description="Acidic residues" evidence="8">
    <location>
        <begin position="274"/>
        <end position="290"/>
    </location>
</feature>
<organism evidence="9 10">
    <name type="scientific">Golovinomyces cichoracearum</name>
    <dbReference type="NCBI Taxonomy" id="62708"/>
    <lineage>
        <taxon>Eukaryota</taxon>
        <taxon>Fungi</taxon>
        <taxon>Dikarya</taxon>
        <taxon>Ascomycota</taxon>
        <taxon>Pezizomycotina</taxon>
        <taxon>Leotiomycetes</taxon>
        <taxon>Erysiphales</taxon>
        <taxon>Erysiphaceae</taxon>
        <taxon>Golovinomyces</taxon>
    </lineage>
</organism>
<dbReference type="PANTHER" id="PTHR17039:SF0">
    <property type="entry name" value="U3 SMALL NUCLEOLAR RIBONUCLEOPROTEIN PROTEIN MPP10"/>
    <property type="match status" value="1"/>
</dbReference>
<comment type="caution">
    <text evidence="9">The sequence shown here is derived from an EMBL/GenBank/DDBJ whole genome shotgun (WGS) entry which is preliminary data.</text>
</comment>
<sequence length="749" mass="84357">MTFTSSNSSLTTTSHTMTACPPLSNSSLTTRASGPTLCEILAPHHRHLFITPTSAFSELSLGLAKDVLDKSAGNLVDAQTERLKQNREQKKRKRKTARPDLDLQVSKIRKIYTQGFAIENIWEQARRVIDALREDVEKNIDQINQTVASSGEETVGNLTSNTDDKDQIQVESGDSSDEQEDTVSYEDYMSENSSFVEEDAELDSEDNGNSENTAKYSSENLTADEDNQGQEEDEDNEKTDKFYREDPHGLNDGFFSIDEFNKQTELLELNETSAEQDLEKDDEEDIDWDADPMSIQTKIASSGSRSVALNADKSQEDDGPTFGNMDLNAPSGESDEESETEINKDINIALDNANDIMYNDFFEPVPRKAGKAERQVKFLERQERVSKKLELASEEPNLERTISDVKRDLFDDESTHGDSEDVLSESHPSDPKSRKSNHERKQEKIIKEIRRLEAASVASREWTLAGEARANDRPLNSLLEKDLDFERTGKPVPEVTAEFSKNIEELIKRRILSQEFDEVIRRRPDDLSKTNVRRGLFELDDNKPQQSLAEIYAEEHIKTTNPNTYISKLDEKVQKEEREIEALWNEVCGKLDALSSWHFKPKPATPSLTVVSDVATVTIEDAQPTMASGIAGSESMLAPQEIYRAGKEKNSVEKGDIVLSSGIPIARQEMTREQKIRRRRREKERISKRGGIGKNQTLKNHKLKDAQDTLKDLKKGGVKVISNKGDLRDFEGNKIEPKSGLSGASNFKL</sequence>
<dbReference type="GO" id="GO:0034457">
    <property type="term" value="C:Mpp10 complex"/>
    <property type="evidence" value="ECO:0007669"/>
    <property type="project" value="UniProtKB-UniRule"/>
</dbReference>
<comment type="subcellular location">
    <subcellularLocation>
        <location evidence="1 7">Nucleus</location>
        <location evidence="1 7">Nucleolus</location>
    </subcellularLocation>
</comment>
<feature type="region of interest" description="Disordered" evidence="8">
    <location>
        <begin position="1"/>
        <end position="26"/>
    </location>
</feature>
<evidence type="ECO:0000256" key="6">
    <source>
        <dbReference type="ARBA" id="ARBA00029455"/>
    </source>
</evidence>
<evidence type="ECO:0000256" key="3">
    <source>
        <dbReference type="ARBA" id="ARBA00022552"/>
    </source>
</evidence>
<gene>
    <name evidence="9" type="ORF">GcM1_178001</name>
</gene>
<proteinExistence type="inferred from homology"/>
<dbReference type="Proteomes" id="UP000285326">
    <property type="component" value="Unassembled WGS sequence"/>
</dbReference>
<feature type="compositionally biased region" description="Low complexity" evidence="8">
    <location>
        <begin position="1"/>
        <end position="18"/>
    </location>
</feature>
<feature type="compositionally biased region" description="Basic residues" evidence="8">
    <location>
        <begin position="675"/>
        <end position="688"/>
    </location>
</feature>
<evidence type="ECO:0000256" key="7">
    <source>
        <dbReference type="PIRNR" id="PIRNR017300"/>
    </source>
</evidence>
<dbReference type="PANTHER" id="PTHR17039">
    <property type="entry name" value="U3 SMALL NUCLEOLAR RIBONUCLEOPROTEIN PROTEIN MPP10"/>
    <property type="match status" value="1"/>
</dbReference>
<feature type="region of interest" description="Disordered" evidence="8">
    <location>
        <begin position="672"/>
        <end position="710"/>
    </location>
</feature>
<dbReference type="Pfam" id="PF04006">
    <property type="entry name" value="Mpp10"/>
    <property type="match status" value="1"/>
</dbReference>
<feature type="compositionally biased region" description="Basic and acidic residues" evidence="8">
    <location>
        <begin position="238"/>
        <end position="249"/>
    </location>
</feature>
<feature type="compositionally biased region" description="Acidic residues" evidence="8">
    <location>
        <begin position="174"/>
        <end position="184"/>
    </location>
</feature>
<evidence type="ECO:0000256" key="5">
    <source>
        <dbReference type="ARBA" id="ARBA00023274"/>
    </source>
</evidence>
<evidence type="ECO:0000313" key="9">
    <source>
        <dbReference type="EMBL" id="RKF81778.1"/>
    </source>
</evidence>
<feature type="compositionally biased region" description="Polar residues" evidence="8">
    <location>
        <begin position="148"/>
        <end position="161"/>
    </location>
</feature>
<feature type="compositionally biased region" description="Polar residues" evidence="8">
    <location>
        <begin position="294"/>
        <end position="307"/>
    </location>
</feature>
<feature type="region of interest" description="Disordered" evidence="8">
    <location>
        <begin position="148"/>
        <end position="343"/>
    </location>
</feature>
<feature type="compositionally biased region" description="Acidic residues" evidence="8">
    <location>
        <begin position="196"/>
        <end position="208"/>
    </location>
</feature>
<feature type="region of interest" description="Disordered" evidence="8">
    <location>
        <begin position="383"/>
        <end position="444"/>
    </location>
</feature>
<dbReference type="InterPro" id="IPR012173">
    <property type="entry name" value="Mpp10"/>
</dbReference>
<evidence type="ECO:0000256" key="1">
    <source>
        <dbReference type="ARBA" id="ARBA00004604"/>
    </source>
</evidence>
<feature type="compositionally biased region" description="Basic and acidic residues" evidence="8">
    <location>
        <begin position="383"/>
        <end position="419"/>
    </location>
</feature>
<feature type="compositionally biased region" description="Basic and acidic residues" evidence="8">
    <location>
        <begin position="726"/>
        <end position="737"/>
    </location>
</feature>
<dbReference type="EMBL" id="MCBS01017897">
    <property type="protein sequence ID" value="RKF81778.1"/>
    <property type="molecule type" value="Genomic_DNA"/>
</dbReference>
<dbReference type="GO" id="GO:0032040">
    <property type="term" value="C:small-subunit processome"/>
    <property type="evidence" value="ECO:0007669"/>
    <property type="project" value="TreeGrafter"/>
</dbReference>
<feature type="compositionally biased region" description="Polar residues" evidence="8">
    <location>
        <begin position="209"/>
        <end position="221"/>
    </location>
</feature>
<evidence type="ECO:0000313" key="10">
    <source>
        <dbReference type="Proteomes" id="UP000285326"/>
    </source>
</evidence>
<dbReference type="GO" id="GO:0006364">
    <property type="term" value="P:rRNA processing"/>
    <property type="evidence" value="ECO:0007669"/>
    <property type="project" value="UniProtKB-KW"/>
</dbReference>
<keyword evidence="2 7" id="KW-0690">Ribosome biogenesis</keyword>
<dbReference type="PIRSF" id="PIRSF017300">
    <property type="entry name" value="snoRNP_Mpp10"/>
    <property type="match status" value="1"/>
</dbReference>
<dbReference type="AlphaFoldDB" id="A0A420J4S9"/>
<evidence type="ECO:0000256" key="8">
    <source>
        <dbReference type="SAM" id="MobiDB-lite"/>
    </source>
</evidence>
<reference evidence="9 10" key="1">
    <citation type="journal article" date="2018" name="BMC Genomics">
        <title>Comparative genome analyses reveal sequence features reflecting distinct modes of host-adaptation between dicot and monocot powdery mildew.</title>
        <authorList>
            <person name="Wu Y."/>
            <person name="Ma X."/>
            <person name="Pan Z."/>
            <person name="Kale S.D."/>
            <person name="Song Y."/>
            <person name="King H."/>
            <person name="Zhang Q."/>
            <person name="Presley C."/>
            <person name="Deng X."/>
            <person name="Wei C.I."/>
            <person name="Xiao S."/>
        </authorList>
    </citation>
    <scope>NUCLEOTIDE SEQUENCE [LARGE SCALE GENOMIC DNA]</scope>
    <source>
        <strain evidence="9">UMSG1</strain>
    </source>
</reference>
<feature type="region of interest" description="Disordered" evidence="8">
    <location>
        <begin position="726"/>
        <end position="749"/>
    </location>
</feature>